<protein>
    <submittedName>
        <fullName evidence="2">Multicomponent Na+:H+ antiporter subunit G</fullName>
    </submittedName>
</protein>
<evidence type="ECO:0000313" key="3">
    <source>
        <dbReference type="Proteomes" id="UP000184268"/>
    </source>
</evidence>
<dbReference type="GO" id="GO:0015385">
    <property type="term" value="F:sodium:proton antiporter activity"/>
    <property type="evidence" value="ECO:0007669"/>
    <property type="project" value="TreeGrafter"/>
</dbReference>
<keyword evidence="1" id="KW-0472">Membrane</keyword>
<reference evidence="2 3" key="1">
    <citation type="submission" date="2016-11" db="EMBL/GenBank/DDBJ databases">
        <authorList>
            <person name="Jaros S."/>
            <person name="Januszkiewicz K."/>
            <person name="Wedrychowicz H."/>
        </authorList>
    </citation>
    <scope>NUCLEOTIDE SEQUENCE [LARGE SCALE GENOMIC DNA]</scope>
    <source>
        <strain evidence="2 3">DSM 16917</strain>
    </source>
</reference>
<feature type="transmembrane region" description="Helical" evidence="1">
    <location>
        <begin position="37"/>
        <end position="56"/>
    </location>
</feature>
<sequence>MSAFLSAVCLLIGTFFVIVASVGLLRLPDLFIRMHAATKAGTVGLAFLLLPVAITLQEVTVTSRIVSILFFILITAPVAAHLLGKAMMQKGYKIWRGNPDE</sequence>
<dbReference type="NCBIfam" id="NF009314">
    <property type="entry name" value="PRK12674.1-2"/>
    <property type="match status" value="1"/>
</dbReference>
<dbReference type="InterPro" id="IPR005133">
    <property type="entry name" value="PhaG_MnhG_YufB"/>
</dbReference>
<dbReference type="AlphaFoldDB" id="A0A1M5Z4S8"/>
<feature type="transmembrane region" description="Helical" evidence="1">
    <location>
        <begin position="6"/>
        <end position="25"/>
    </location>
</feature>
<dbReference type="Pfam" id="PF03334">
    <property type="entry name" value="PhaG_MnhG_YufB"/>
    <property type="match status" value="1"/>
</dbReference>
<gene>
    <name evidence="2" type="ORF">SAMN02745129_4650</name>
</gene>
<evidence type="ECO:0000313" key="2">
    <source>
        <dbReference type="EMBL" id="SHI19266.1"/>
    </source>
</evidence>
<organism evidence="2 3">
    <name type="scientific">Ferrimonas marina</name>
    <dbReference type="NCBI Taxonomy" id="299255"/>
    <lineage>
        <taxon>Bacteria</taxon>
        <taxon>Pseudomonadati</taxon>
        <taxon>Pseudomonadota</taxon>
        <taxon>Gammaproteobacteria</taxon>
        <taxon>Alteromonadales</taxon>
        <taxon>Ferrimonadaceae</taxon>
        <taxon>Ferrimonas</taxon>
    </lineage>
</organism>
<dbReference type="PANTHER" id="PTHR34703">
    <property type="entry name" value="ANTIPORTER SUBUNIT MNHG2-RELATED"/>
    <property type="match status" value="1"/>
</dbReference>
<keyword evidence="1" id="KW-1133">Transmembrane helix</keyword>
<evidence type="ECO:0000256" key="1">
    <source>
        <dbReference type="SAM" id="Phobius"/>
    </source>
</evidence>
<name>A0A1M5Z4S8_9GAMM</name>
<accession>A0A1M5Z4S8</accession>
<keyword evidence="3" id="KW-1185">Reference proteome</keyword>
<dbReference type="RefSeq" id="WP_067661922.1">
    <property type="nucleotide sequence ID" value="NZ_FQXG01000009.1"/>
</dbReference>
<dbReference type="PANTHER" id="PTHR34703:SF1">
    <property type="entry name" value="ANTIPORTER SUBUNIT MNHG2-RELATED"/>
    <property type="match status" value="1"/>
</dbReference>
<feature type="transmembrane region" description="Helical" evidence="1">
    <location>
        <begin position="62"/>
        <end position="83"/>
    </location>
</feature>
<dbReference type="STRING" id="299255.SAMN02745129_4650"/>
<dbReference type="NCBIfam" id="TIGR01300">
    <property type="entry name" value="CPA3_mnhG_phaG"/>
    <property type="match status" value="1"/>
</dbReference>
<keyword evidence="1" id="KW-0812">Transmembrane</keyword>
<dbReference type="EMBL" id="FQXG01000009">
    <property type="protein sequence ID" value="SHI19266.1"/>
    <property type="molecule type" value="Genomic_DNA"/>
</dbReference>
<dbReference type="Proteomes" id="UP000184268">
    <property type="component" value="Unassembled WGS sequence"/>
</dbReference>
<proteinExistence type="predicted"/>
<dbReference type="OrthoDB" id="9813804at2"/>